<dbReference type="Pfam" id="PF00404">
    <property type="entry name" value="Dockerin_1"/>
    <property type="match status" value="1"/>
</dbReference>
<dbReference type="EMBL" id="CP003065">
    <property type="protein sequence ID" value="AEV69300.1"/>
    <property type="molecule type" value="Genomic_DNA"/>
</dbReference>
<dbReference type="GO" id="GO:0016020">
    <property type="term" value="C:membrane"/>
    <property type="evidence" value="ECO:0007669"/>
    <property type="project" value="GOC"/>
</dbReference>
<keyword evidence="2 5" id="KW-0732">Signal</keyword>
<dbReference type="Pfam" id="PF17189">
    <property type="entry name" value="Glyco_hydro_30C"/>
    <property type="match status" value="1"/>
</dbReference>
<dbReference type="Gene3D" id="1.10.1330.10">
    <property type="entry name" value="Dockerin domain"/>
    <property type="match status" value="1"/>
</dbReference>
<evidence type="ECO:0000256" key="3">
    <source>
        <dbReference type="ARBA" id="ARBA00022801"/>
    </source>
</evidence>
<dbReference type="GO" id="GO:0030246">
    <property type="term" value="F:carbohydrate binding"/>
    <property type="evidence" value="ECO:0007669"/>
    <property type="project" value="InterPro"/>
</dbReference>
<dbReference type="PROSITE" id="PS00018">
    <property type="entry name" value="EF_HAND_1"/>
    <property type="match status" value="1"/>
</dbReference>
<dbReference type="InterPro" id="IPR018247">
    <property type="entry name" value="EF_Hand_1_Ca_BS"/>
</dbReference>
<evidence type="ECO:0000256" key="1">
    <source>
        <dbReference type="ARBA" id="ARBA00005382"/>
    </source>
</evidence>
<evidence type="ECO:0000313" key="9">
    <source>
        <dbReference type="Proteomes" id="UP000005435"/>
    </source>
</evidence>
<keyword evidence="3 4" id="KW-0378">Hydrolase</keyword>
<feature type="chain" id="PRO_5038761293" evidence="5">
    <location>
        <begin position="28"/>
        <end position="673"/>
    </location>
</feature>
<evidence type="ECO:0000259" key="7">
    <source>
        <dbReference type="PROSITE" id="PS51766"/>
    </source>
</evidence>
<evidence type="ECO:0000256" key="4">
    <source>
        <dbReference type="RuleBase" id="RU361188"/>
    </source>
</evidence>
<name>G8M2Z1_ACECE</name>
<dbReference type="eggNOG" id="COG5520">
    <property type="taxonomic scope" value="Bacteria"/>
</dbReference>
<dbReference type="KEGG" id="ccl:Clocl_2746"/>
<dbReference type="InterPro" id="IPR017853">
    <property type="entry name" value="GH"/>
</dbReference>
<dbReference type="InterPro" id="IPR008979">
    <property type="entry name" value="Galactose-bd-like_sf"/>
</dbReference>
<dbReference type="Pfam" id="PF03422">
    <property type="entry name" value="CBM_6"/>
    <property type="match status" value="1"/>
</dbReference>
<dbReference type="SMART" id="SM00606">
    <property type="entry name" value="CBD_IV"/>
    <property type="match status" value="1"/>
</dbReference>
<dbReference type="RefSeq" id="WP_014255851.1">
    <property type="nucleotide sequence ID" value="NC_016627.1"/>
</dbReference>
<reference evidence="9" key="1">
    <citation type="submission" date="2011-12" db="EMBL/GenBank/DDBJ databases">
        <title>Complete sequence of Clostridium clariflavum DSM 19732.</title>
        <authorList>
            <consortium name="US DOE Joint Genome Institute"/>
            <person name="Lucas S."/>
            <person name="Han J."/>
            <person name="Lapidus A."/>
            <person name="Cheng J.-F."/>
            <person name="Goodwin L."/>
            <person name="Pitluck S."/>
            <person name="Peters L."/>
            <person name="Teshima H."/>
            <person name="Detter J.C."/>
            <person name="Han C."/>
            <person name="Tapia R."/>
            <person name="Land M."/>
            <person name="Hauser L."/>
            <person name="Kyrpides N."/>
            <person name="Ivanova N."/>
            <person name="Pagani I."/>
            <person name="Kitzmiller T."/>
            <person name="Lynd L."/>
            <person name="Izquierdo J."/>
            <person name="Woyke T."/>
        </authorList>
    </citation>
    <scope>NUCLEOTIDE SEQUENCE [LARGE SCALE GENOMIC DNA]</scope>
    <source>
        <strain evidence="9">DSM 19732 / NBRC 101661 / EBR45</strain>
    </source>
</reference>
<feature type="signal peptide" evidence="5">
    <location>
        <begin position="1"/>
        <end position="27"/>
    </location>
</feature>
<dbReference type="CDD" id="cd14256">
    <property type="entry name" value="Dockerin_I"/>
    <property type="match status" value="1"/>
</dbReference>
<dbReference type="CDD" id="cd04084">
    <property type="entry name" value="CBM6_xylanase-like"/>
    <property type="match status" value="1"/>
</dbReference>
<dbReference type="PROSITE" id="PS51175">
    <property type="entry name" value="CBM6"/>
    <property type="match status" value="1"/>
</dbReference>
<evidence type="ECO:0000259" key="6">
    <source>
        <dbReference type="PROSITE" id="PS51175"/>
    </source>
</evidence>
<sequence precursor="true">MLKKRKLVLSVVLSMVLTLVNFPKTNAASYTASVDVNTTYQTLEGFGAAIAWYNDYLTTHPNKNDLYRILFYDSGLDILRLRNQYRNSNNFGYDDMEIVKYGKIMNPNLKVLLSSWSPPSDLKRNGVMNGGTLAKENGSFVYEKFADYWYNSLVAYRAKGIIPDYISIQNEPEYESGDWETCIFRETETSEYPSYAKALDAVYEKIKDLPDMPKILGVESAGIMNNTVQNYARYMDLSKVYGIAHHLYNGGDPYNPDSFNDIFRSLARDFADKPLFMTEYDYGTPFTTAELIHNSLVVEGVSGYFYWDLIWENSQRPLVAIEVPRNPEQWTTKEGYIISDFYYIMQQFAKFTDPGYKRVDASVSSNDIKVSAFVSPDKSKLTMIFINKGYSEHSVALDLKGYSSNKSIIYRTLPEGNERFKKVGSLFGNTVTLPARSVVTVALGVDDEEQIPPQLPTPTPKPESRSAYDIIQAEDYNEMYGIQCETIADDGNKNVAYIENGDYILFKGVDFGTGATGFEASVASAESGGAIEIRLDELYGTTVVKIPVSGTGDWHNYVTVKADIPEIKGKHDLYLVFTGGGGYLFNIDWFVFTGGTVENPVPEVIYGDVNGDGDFNSIDYGYLKMYLLGQIKEFPSKDGMIAADVNGDGTVNSIDYAYMKMRLLGQISKFPVE</sequence>
<keyword evidence="4" id="KW-0326">Glycosidase</keyword>
<dbReference type="OrthoDB" id="9806701at2"/>
<keyword evidence="9" id="KW-1185">Reference proteome</keyword>
<dbReference type="SMR" id="G8M2Z1"/>
<dbReference type="PANTHER" id="PTHR11069:SF23">
    <property type="entry name" value="LYSOSOMAL ACID GLUCOSYLCERAMIDASE"/>
    <property type="match status" value="1"/>
</dbReference>
<dbReference type="HOGENOM" id="CLU_022864_0_0_9"/>
<dbReference type="PANTHER" id="PTHR11069">
    <property type="entry name" value="GLUCOSYLCERAMIDASE"/>
    <property type="match status" value="1"/>
</dbReference>
<dbReference type="InterPro" id="IPR002105">
    <property type="entry name" value="Dockerin_1_rpt"/>
</dbReference>
<dbReference type="PROSITE" id="PS51766">
    <property type="entry name" value="DOCKERIN"/>
    <property type="match status" value="1"/>
</dbReference>
<organism evidence="8 9">
    <name type="scientific">Acetivibrio clariflavus (strain DSM 19732 / NBRC 101661 / EBR45)</name>
    <name type="common">Clostridium clariflavum</name>
    <dbReference type="NCBI Taxonomy" id="720554"/>
    <lineage>
        <taxon>Bacteria</taxon>
        <taxon>Bacillati</taxon>
        <taxon>Bacillota</taxon>
        <taxon>Clostridia</taxon>
        <taxon>Eubacteriales</taxon>
        <taxon>Oscillospiraceae</taxon>
        <taxon>Acetivibrio</taxon>
    </lineage>
</organism>
<dbReference type="Proteomes" id="UP000005435">
    <property type="component" value="Chromosome"/>
</dbReference>
<gene>
    <name evidence="8" type="ordered locus">Clocl_2746</name>
</gene>
<dbReference type="Pfam" id="PF02055">
    <property type="entry name" value="Glyco_hydro_30"/>
    <property type="match status" value="1"/>
</dbReference>
<dbReference type="eggNOG" id="COG3507">
    <property type="taxonomic scope" value="Bacteria"/>
</dbReference>
<reference evidence="8 9" key="2">
    <citation type="journal article" date="2012" name="Stand. Genomic Sci.">
        <title>Complete Genome Sequence of Clostridium clariflavum DSM 19732.</title>
        <authorList>
            <person name="Izquierdo J.A."/>
            <person name="Goodwin L."/>
            <person name="Davenport K.W."/>
            <person name="Teshima H."/>
            <person name="Bruce D."/>
            <person name="Detter C."/>
            <person name="Tapia R."/>
            <person name="Han S."/>
            <person name="Land M."/>
            <person name="Hauser L."/>
            <person name="Jeffries C.D."/>
            <person name="Han J."/>
            <person name="Pitluck S."/>
            <person name="Nolan M."/>
            <person name="Chen A."/>
            <person name="Huntemann M."/>
            <person name="Mavromatis K."/>
            <person name="Mikhailova N."/>
            <person name="Liolios K."/>
            <person name="Woyke T."/>
            <person name="Lynd L.R."/>
        </authorList>
    </citation>
    <scope>NUCLEOTIDE SEQUENCE [LARGE SCALE GENOMIC DNA]</scope>
    <source>
        <strain evidence="9">DSM 19732 / NBRC 101661 / EBR45</strain>
    </source>
</reference>
<dbReference type="InterPro" id="IPR005084">
    <property type="entry name" value="CBM6"/>
</dbReference>
<feature type="domain" description="CBM6" evidence="6">
    <location>
        <begin position="469"/>
        <end position="593"/>
    </location>
</feature>
<dbReference type="SUPFAM" id="SSF63446">
    <property type="entry name" value="Type I dockerin domain"/>
    <property type="match status" value="1"/>
</dbReference>
<dbReference type="InterPro" id="IPR016134">
    <property type="entry name" value="Dockerin_dom"/>
</dbReference>
<dbReference type="InterPro" id="IPR001139">
    <property type="entry name" value="Glyco_hydro_30"/>
</dbReference>
<dbReference type="Gene3D" id="2.60.120.260">
    <property type="entry name" value="Galactose-binding domain-like"/>
    <property type="match status" value="1"/>
</dbReference>
<accession>G8M2Z1</accession>
<dbReference type="InterPro" id="IPR033452">
    <property type="entry name" value="GH30_C"/>
</dbReference>
<dbReference type="Gene3D" id="2.60.40.1180">
    <property type="entry name" value="Golgi alpha-mannosidase II"/>
    <property type="match status" value="1"/>
</dbReference>
<dbReference type="InterPro" id="IPR036439">
    <property type="entry name" value="Dockerin_dom_sf"/>
</dbReference>
<dbReference type="STRING" id="720554.Clocl_2746"/>
<dbReference type="GO" id="GO:0000272">
    <property type="term" value="P:polysaccharide catabolic process"/>
    <property type="evidence" value="ECO:0007669"/>
    <property type="project" value="InterPro"/>
</dbReference>
<proteinExistence type="inferred from homology"/>
<feature type="domain" description="Dockerin" evidence="7">
    <location>
        <begin position="602"/>
        <end position="672"/>
    </location>
</feature>
<dbReference type="InterPro" id="IPR013780">
    <property type="entry name" value="Glyco_hydro_b"/>
</dbReference>
<dbReference type="AlphaFoldDB" id="G8M2Z1"/>
<dbReference type="SUPFAM" id="SSF51445">
    <property type="entry name" value="(Trans)glycosidases"/>
    <property type="match status" value="1"/>
</dbReference>
<evidence type="ECO:0000313" key="8">
    <source>
        <dbReference type="EMBL" id="AEV69300.1"/>
    </source>
</evidence>
<protein>
    <submittedName>
        <fullName evidence="8">O-glycosyl hydrolase</fullName>
    </submittedName>
</protein>
<dbReference type="Gene3D" id="3.20.20.80">
    <property type="entry name" value="Glycosidases"/>
    <property type="match status" value="1"/>
</dbReference>
<dbReference type="InterPro" id="IPR033453">
    <property type="entry name" value="Glyco_hydro_30_TIM-barrel"/>
</dbReference>
<dbReference type="InterPro" id="IPR006584">
    <property type="entry name" value="Cellulose-bd_IV"/>
</dbReference>
<dbReference type="GO" id="GO:0004348">
    <property type="term" value="F:glucosylceramidase activity"/>
    <property type="evidence" value="ECO:0007669"/>
    <property type="project" value="InterPro"/>
</dbReference>
<evidence type="ECO:0000256" key="2">
    <source>
        <dbReference type="ARBA" id="ARBA00022729"/>
    </source>
</evidence>
<comment type="similarity">
    <text evidence="1 4">Belongs to the glycosyl hydrolase 30 family.</text>
</comment>
<dbReference type="GO" id="GO:0006680">
    <property type="term" value="P:glucosylceramide catabolic process"/>
    <property type="evidence" value="ECO:0007669"/>
    <property type="project" value="TreeGrafter"/>
</dbReference>
<evidence type="ECO:0000256" key="5">
    <source>
        <dbReference type="SAM" id="SignalP"/>
    </source>
</evidence>
<dbReference type="SUPFAM" id="SSF49785">
    <property type="entry name" value="Galactose-binding domain-like"/>
    <property type="match status" value="1"/>
</dbReference>